<organism evidence="6 7">
    <name type="scientific">Tianweitania aestuarii</name>
    <dbReference type="NCBI Taxonomy" id="2814886"/>
    <lineage>
        <taxon>Bacteria</taxon>
        <taxon>Pseudomonadati</taxon>
        <taxon>Pseudomonadota</taxon>
        <taxon>Alphaproteobacteria</taxon>
        <taxon>Hyphomicrobiales</taxon>
        <taxon>Phyllobacteriaceae</taxon>
        <taxon>Tianweitania</taxon>
    </lineage>
</organism>
<evidence type="ECO:0000313" key="6">
    <source>
        <dbReference type="EMBL" id="MBS9721767.1"/>
    </source>
</evidence>
<dbReference type="Pfam" id="PF00392">
    <property type="entry name" value="GntR"/>
    <property type="match status" value="1"/>
</dbReference>
<dbReference type="PANTHER" id="PTHR44846">
    <property type="entry name" value="MANNOSYL-D-GLYCERATE TRANSPORT/METABOLISM SYSTEM REPRESSOR MNGR-RELATED"/>
    <property type="match status" value="1"/>
</dbReference>
<dbReference type="SUPFAM" id="SSF46785">
    <property type="entry name" value="Winged helix' DNA-binding domain"/>
    <property type="match status" value="1"/>
</dbReference>
<dbReference type="InterPro" id="IPR036390">
    <property type="entry name" value="WH_DNA-bd_sf"/>
</dbReference>
<dbReference type="NCBIfam" id="TIGR02018">
    <property type="entry name" value="his_ut_repres"/>
    <property type="match status" value="1"/>
</dbReference>
<feature type="domain" description="HTH gntR-type" evidence="5">
    <location>
        <begin position="7"/>
        <end position="75"/>
    </location>
</feature>
<keyword evidence="1" id="KW-0805">Transcription regulation</keyword>
<keyword evidence="3" id="KW-0804">Transcription</keyword>
<evidence type="ECO:0000256" key="4">
    <source>
        <dbReference type="NCBIfam" id="TIGR02018"/>
    </source>
</evidence>
<dbReference type="InterPro" id="IPR028978">
    <property type="entry name" value="Chorismate_lyase_/UTRA_dom_sf"/>
</dbReference>
<name>A0ABS5S1H4_9HYPH</name>
<dbReference type="SMART" id="SM00345">
    <property type="entry name" value="HTH_GNTR"/>
    <property type="match status" value="1"/>
</dbReference>
<dbReference type="InterPro" id="IPR036388">
    <property type="entry name" value="WH-like_DNA-bd_sf"/>
</dbReference>
<dbReference type="InterPro" id="IPR000524">
    <property type="entry name" value="Tscrpt_reg_HTH_GntR"/>
</dbReference>
<evidence type="ECO:0000256" key="1">
    <source>
        <dbReference type="ARBA" id="ARBA00023015"/>
    </source>
</evidence>
<evidence type="ECO:0000256" key="3">
    <source>
        <dbReference type="ARBA" id="ARBA00023163"/>
    </source>
</evidence>
<dbReference type="PROSITE" id="PS50949">
    <property type="entry name" value="HTH_GNTR"/>
    <property type="match status" value="1"/>
</dbReference>
<dbReference type="InterPro" id="IPR010248">
    <property type="entry name" value="His_ut_repres"/>
</dbReference>
<dbReference type="PRINTS" id="PR00035">
    <property type="entry name" value="HTHGNTR"/>
</dbReference>
<dbReference type="Gene3D" id="3.40.1410.10">
    <property type="entry name" value="Chorismate lyase-like"/>
    <property type="match status" value="1"/>
</dbReference>
<evidence type="ECO:0000259" key="5">
    <source>
        <dbReference type="PROSITE" id="PS50949"/>
    </source>
</evidence>
<dbReference type="PANTHER" id="PTHR44846:SF16">
    <property type="entry name" value="TRANSCRIPTIONAL REGULATOR PHNF-RELATED"/>
    <property type="match status" value="1"/>
</dbReference>
<dbReference type="Pfam" id="PF07702">
    <property type="entry name" value="UTRA"/>
    <property type="match status" value="1"/>
</dbReference>
<reference evidence="6 7" key="1">
    <citation type="submission" date="2021-03" db="EMBL/GenBank/DDBJ databases">
        <title>Tianweitania aestuarii sp. nov., isolated from a tidal flat.</title>
        <authorList>
            <person name="Park S."/>
            <person name="Yoon J.-H."/>
        </authorList>
    </citation>
    <scope>NUCLEOTIDE SEQUENCE [LARGE SCALE GENOMIC DNA]</scope>
    <source>
        <strain evidence="6 7">BSSL-BM11</strain>
    </source>
</reference>
<dbReference type="Proteomes" id="UP001297272">
    <property type="component" value="Unassembled WGS sequence"/>
</dbReference>
<dbReference type="Gene3D" id="1.10.10.10">
    <property type="entry name" value="Winged helix-like DNA-binding domain superfamily/Winged helix DNA-binding domain"/>
    <property type="match status" value="1"/>
</dbReference>
<dbReference type="SUPFAM" id="SSF64288">
    <property type="entry name" value="Chorismate lyase-like"/>
    <property type="match status" value="1"/>
</dbReference>
<protein>
    <recommendedName>
        <fullName evidence="4">Histidine utilization repressor</fullName>
    </recommendedName>
</protein>
<dbReference type="InterPro" id="IPR050679">
    <property type="entry name" value="Bact_HTH_transcr_reg"/>
</dbReference>
<comment type="caution">
    <text evidence="6">The sequence shown here is derived from an EMBL/GenBank/DDBJ whole genome shotgun (WGS) entry which is preliminary data.</text>
</comment>
<evidence type="ECO:0000313" key="7">
    <source>
        <dbReference type="Proteomes" id="UP001297272"/>
    </source>
</evidence>
<sequence length="240" mass="26232">MVTQRAIPLHRRIRAAIEAKILSGEWPPGTRIPTEAELAATYDCARMTVNKALTDLAADGLIERRRKSGSVVKRPVLQSAVLDIHDLKAEVEAAGFTYRYTIATRKIRQATRADCERLQLAKPVPVLALSCLHLADDRPFCWEDRLISLAAVPQAQDATFIHQSPGAWLIGEVPWSAAEHRISAVSADASLAALELAPGTPCLAIERRTWDAEQPVTHVRLIYPGDAHALVARFAPSKAG</sequence>
<accession>A0ABS5S1H4</accession>
<dbReference type="EMBL" id="JAFMNX010000003">
    <property type="protein sequence ID" value="MBS9721767.1"/>
    <property type="molecule type" value="Genomic_DNA"/>
</dbReference>
<dbReference type="CDD" id="cd07377">
    <property type="entry name" value="WHTH_GntR"/>
    <property type="match status" value="1"/>
</dbReference>
<gene>
    <name evidence="6" type="primary">hutC</name>
    <name evidence="6" type="ORF">JYU29_13840</name>
</gene>
<dbReference type="SMART" id="SM00866">
    <property type="entry name" value="UTRA"/>
    <property type="match status" value="1"/>
</dbReference>
<keyword evidence="7" id="KW-1185">Reference proteome</keyword>
<proteinExistence type="predicted"/>
<evidence type="ECO:0000256" key="2">
    <source>
        <dbReference type="ARBA" id="ARBA00023125"/>
    </source>
</evidence>
<dbReference type="InterPro" id="IPR011663">
    <property type="entry name" value="UTRA"/>
</dbReference>
<keyword evidence="2" id="KW-0238">DNA-binding</keyword>